<evidence type="ECO:0000259" key="1">
    <source>
        <dbReference type="Pfam" id="PF04422"/>
    </source>
</evidence>
<dbReference type="Proteomes" id="UP000183400">
    <property type="component" value="Unassembled WGS sequence"/>
</dbReference>
<evidence type="ECO:0000313" key="3">
    <source>
        <dbReference type="EMBL" id="SDX36518.1"/>
    </source>
</evidence>
<sequence length="456" mass="50787">MTASSSTIAVNELDEVVSSGRCIGCGMCSIPLSFAEATSKVDLVWSKDEETWVPTIASSDAASLEQRVCPGAKVDMKALSQDVFGEQPEDGFVGVTKSIQAGYATDETVRKFAASGGVTTALLQHWLNEDIIDFAYCTAGLDPHNGKGQIARYSDDLRNSAGSHYHPVNFGAALEELAESNERFAFVGLPCEVSAMRSVMAYRDDIAQRCVAIIGLFCGGINRYSGIGHYLSNFGVEAENVEEIDYRDGVWPGQIALKQKNSSEIQRIPRIRGNSRWNILRYMVSFQGYWMLPRCRICPDQISDFADLAVGDPHLTRFKEKESAGYSAVIARTDTGEQLLQNAVADGIICSEQLSRDELVASQGYTLENRRHADVTRNMARRLGIVAPELKLYDDVKGARSWHQHVYAFVDLYKIKIRKWTFLRPFYVPIQIGEYLFLTFSPRLIASRTKKLLKNK</sequence>
<dbReference type="InterPro" id="IPR007525">
    <property type="entry name" value="FrhB_FdhB_C"/>
</dbReference>
<protein>
    <submittedName>
        <fullName evidence="3">Coenzyme F420 hydrogenase subunit beta</fullName>
    </submittedName>
</protein>
<dbReference type="GO" id="GO:0052592">
    <property type="term" value="F:oxidoreductase activity, acting on CH or CH2 groups, with an iron-sulfur protein as acceptor"/>
    <property type="evidence" value="ECO:0007669"/>
    <property type="project" value="TreeGrafter"/>
</dbReference>
<dbReference type="STRING" id="985054.SAMN05444358_10541"/>
<dbReference type="InterPro" id="IPR007516">
    <property type="entry name" value="Co_F420_Hydgase/DH_bsu_N"/>
</dbReference>
<accession>A0A1H3B4A8</accession>
<proteinExistence type="predicted"/>
<name>A0A1H3B4A8_9RHOB</name>
<feature type="domain" description="Coenzyme F420 hydrogenase/dehydrogenase beta subunit N-terminal" evidence="1">
    <location>
        <begin position="101"/>
        <end position="174"/>
    </location>
</feature>
<dbReference type="Pfam" id="PF04422">
    <property type="entry name" value="FrhB_FdhB_N"/>
    <property type="match status" value="1"/>
</dbReference>
<dbReference type="OrthoDB" id="3247493at2"/>
<feature type="domain" description="Coenzyme F420 hydrogenase/dehydrogenase beta subunit C-terminal" evidence="2">
    <location>
        <begin position="182"/>
        <end position="355"/>
    </location>
</feature>
<dbReference type="AlphaFoldDB" id="A0A1H3B4A8"/>
<dbReference type="PANTHER" id="PTHR31332:SF0">
    <property type="entry name" value="7-HYDROXYMETHYL CHLOROPHYLL A REDUCTASE, CHLOROPLASTIC"/>
    <property type="match status" value="1"/>
</dbReference>
<dbReference type="PANTHER" id="PTHR31332">
    <property type="entry name" value="7-HYDROXYMETHYL CHLOROPHYLL A REDUCTASE, CHLOROPLASTIC"/>
    <property type="match status" value="1"/>
</dbReference>
<evidence type="ECO:0000259" key="2">
    <source>
        <dbReference type="Pfam" id="PF04432"/>
    </source>
</evidence>
<organism evidence="3 4">
    <name type="scientific">Ruegeria halocynthiae</name>
    <dbReference type="NCBI Taxonomy" id="985054"/>
    <lineage>
        <taxon>Bacteria</taxon>
        <taxon>Pseudomonadati</taxon>
        <taxon>Pseudomonadota</taxon>
        <taxon>Alphaproteobacteria</taxon>
        <taxon>Rhodobacterales</taxon>
        <taxon>Roseobacteraceae</taxon>
        <taxon>Ruegeria</taxon>
    </lineage>
</organism>
<dbReference type="EMBL" id="FNNP01000005">
    <property type="protein sequence ID" value="SDX36518.1"/>
    <property type="molecule type" value="Genomic_DNA"/>
</dbReference>
<reference evidence="4" key="1">
    <citation type="submission" date="2016-10" db="EMBL/GenBank/DDBJ databases">
        <authorList>
            <person name="Varghese N."/>
            <person name="Submissions S."/>
        </authorList>
    </citation>
    <scope>NUCLEOTIDE SEQUENCE [LARGE SCALE GENOMIC DNA]</scope>
    <source>
        <strain evidence="4">DSM 27839</strain>
    </source>
</reference>
<evidence type="ECO:0000313" key="4">
    <source>
        <dbReference type="Proteomes" id="UP000183400"/>
    </source>
</evidence>
<keyword evidence="4" id="KW-1185">Reference proteome</keyword>
<dbReference type="RefSeq" id="WP_074737434.1">
    <property type="nucleotide sequence ID" value="NZ_FNNP01000005.1"/>
</dbReference>
<dbReference type="InterPro" id="IPR045220">
    <property type="entry name" value="FRHB/FDHB/HCAR-like"/>
</dbReference>
<dbReference type="Pfam" id="PF04432">
    <property type="entry name" value="FrhB_FdhB_C"/>
    <property type="match status" value="1"/>
</dbReference>
<gene>
    <name evidence="3" type="ORF">SAMN05444358_10541</name>
</gene>